<dbReference type="SUPFAM" id="SSF54928">
    <property type="entry name" value="RNA-binding domain, RBD"/>
    <property type="match status" value="4"/>
</dbReference>
<dbReference type="Proteomes" id="UP000054097">
    <property type="component" value="Unassembled WGS sequence"/>
</dbReference>
<evidence type="ECO:0000256" key="6">
    <source>
        <dbReference type="SAM" id="MobiDB-lite"/>
    </source>
</evidence>
<feature type="region of interest" description="Disordered" evidence="6">
    <location>
        <begin position="115"/>
        <end position="157"/>
    </location>
</feature>
<dbReference type="InterPro" id="IPR035979">
    <property type="entry name" value="RBD_domain_sf"/>
</dbReference>
<dbReference type="InterPro" id="IPR000504">
    <property type="entry name" value="RRM_dom"/>
</dbReference>
<dbReference type="GO" id="GO:0005634">
    <property type="term" value="C:nucleus"/>
    <property type="evidence" value="ECO:0007669"/>
    <property type="project" value="UniProtKB-SubCell"/>
</dbReference>
<evidence type="ECO:0000313" key="8">
    <source>
        <dbReference type="EMBL" id="KIM21335.1"/>
    </source>
</evidence>
<comment type="subcellular location">
    <subcellularLocation>
        <location evidence="1">Nucleus</location>
    </subcellularLocation>
</comment>
<dbReference type="Pfam" id="PF00076">
    <property type="entry name" value="RRM_1"/>
    <property type="match status" value="5"/>
</dbReference>
<feature type="domain" description="RRM" evidence="7">
    <location>
        <begin position="272"/>
        <end position="349"/>
    </location>
</feature>
<dbReference type="InterPro" id="IPR051945">
    <property type="entry name" value="RRM_MRD1_RNA_proc_ribogen"/>
</dbReference>
<dbReference type="CDD" id="cd12565">
    <property type="entry name" value="RRM1_MRD1"/>
    <property type="match status" value="1"/>
</dbReference>
<feature type="compositionally biased region" description="Basic and acidic residues" evidence="6">
    <location>
        <begin position="127"/>
        <end position="138"/>
    </location>
</feature>
<evidence type="ECO:0000256" key="4">
    <source>
        <dbReference type="ARBA" id="ARBA00023242"/>
    </source>
</evidence>
<dbReference type="PANTHER" id="PTHR48039:SF5">
    <property type="entry name" value="RNA-BINDING PROTEIN 28"/>
    <property type="match status" value="1"/>
</dbReference>
<feature type="domain" description="RRM" evidence="7">
    <location>
        <begin position="443"/>
        <end position="517"/>
    </location>
</feature>
<feature type="compositionally biased region" description="Polar residues" evidence="6">
    <location>
        <begin position="528"/>
        <end position="540"/>
    </location>
</feature>
<proteinExistence type="predicted"/>
<dbReference type="PROSITE" id="PS50102">
    <property type="entry name" value="RRM"/>
    <property type="match status" value="5"/>
</dbReference>
<name>A0A0C3A9M3_SERVB</name>
<evidence type="ECO:0000256" key="1">
    <source>
        <dbReference type="ARBA" id="ARBA00004123"/>
    </source>
</evidence>
<gene>
    <name evidence="8" type="ORF">M408DRAFT_18429</name>
</gene>
<dbReference type="InterPro" id="IPR012677">
    <property type="entry name" value="Nucleotide-bd_a/b_plait_sf"/>
</dbReference>
<evidence type="ECO:0000256" key="2">
    <source>
        <dbReference type="ARBA" id="ARBA00022737"/>
    </source>
</evidence>
<keyword evidence="3 5" id="KW-0694">RNA-binding</keyword>
<accession>A0A0C3A9M3</accession>
<sequence>MPSRGRSRTNLPSFVPRPRQYRGETAFFATGSRLIVKNLPTYITEPRLREHFSSTTANQPVELTDVRIVHKKDGSTRRIAFLGFKTEEQAQRARDYFDKSYLDISKLRVETVTGTKDAPIPVRGGKRAREPTDEGGSKERKRQKVEPSVPTGAKPSQLEEFHAVMGAKANGRPSWVADVETTVPAQPQKTKKVKEKTKAKKENVIEPENEEPVVQEGLSDMEWMRRKMQAGTLEEKAFEQSDDEMENVRADEPEPPVEPSTNPTHASILTNGRLFIRNLVFSCTEEELRQQFSSFGEIEQVHIPLDTSSNPKGFAYVRYKTPSDAVTAYDALDGSSFQGRLLHILPAVDKNPKPVDDQVGKPTRLKDTRAQKKKESSGKDFNWGVLYMNADIVNPDSSGVGGSAAVKLALAETHIIAETKKYFEQRNVDLALFSQTRAPRSRLIILVKNIPYGTSNNDITELFSGFGRVRRTLLPPAGTIAIVEFAEGQEKEASNAWKGLAYKRLKDSILYLEWAPLGLFDGTPAPVSTTSNAPTTNTEIVNKDHNTDDDDEPTTPPGATLYIGNLSFATTSERLASVFRHLESFSFARVATKVDPARPGKETLSQGFGFVGFRTVDGAQKALKGITAGAGLVLDGHVLRVSFAGRGKDDVVAAASGAGAGGGAGIAGKVGKSKGTKLIVKNLAFEVSKKELWELFSAHGQVKSVRLPNRADRRSRGFAFVDFATRKEAEHALEQLRHSHLLGRHLVLEWAEREMDVEAMRMKTAMEYGDGDEAGLLPGHKEKLKLGLGGSVEEEEE</sequence>
<dbReference type="EMBL" id="KN824386">
    <property type="protein sequence ID" value="KIM21335.1"/>
    <property type="molecule type" value="Genomic_DNA"/>
</dbReference>
<organism evidence="8 9">
    <name type="scientific">Serendipita vermifera MAFF 305830</name>
    <dbReference type="NCBI Taxonomy" id="933852"/>
    <lineage>
        <taxon>Eukaryota</taxon>
        <taxon>Fungi</taxon>
        <taxon>Dikarya</taxon>
        <taxon>Basidiomycota</taxon>
        <taxon>Agaricomycotina</taxon>
        <taxon>Agaricomycetes</taxon>
        <taxon>Sebacinales</taxon>
        <taxon>Serendipitaceae</taxon>
        <taxon>Serendipita</taxon>
    </lineage>
</organism>
<evidence type="ECO:0000256" key="5">
    <source>
        <dbReference type="PROSITE-ProRule" id="PRU00176"/>
    </source>
</evidence>
<evidence type="ECO:0000256" key="3">
    <source>
        <dbReference type="ARBA" id="ARBA00022884"/>
    </source>
</evidence>
<evidence type="ECO:0000313" key="9">
    <source>
        <dbReference type="Proteomes" id="UP000054097"/>
    </source>
</evidence>
<dbReference type="Gene3D" id="3.30.70.330">
    <property type="match status" value="5"/>
</dbReference>
<feature type="domain" description="RRM" evidence="7">
    <location>
        <begin position="32"/>
        <end position="114"/>
    </location>
</feature>
<reference evidence="9" key="2">
    <citation type="submission" date="2015-01" db="EMBL/GenBank/DDBJ databases">
        <title>Evolutionary Origins and Diversification of the Mycorrhizal Mutualists.</title>
        <authorList>
            <consortium name="DOE Joint Genome Institute"/>
            <consortium name="Mycorrhizal Genomics Consortium"/>
            <person name="Kohler A."/>
            <person name="Kuo A."/>
            <person name="Nagy L.G."/>
            <person name="Floudas D."/>
            <person name="Copeland A."/>
            <person name="Barry K.W."/>
            <person name="Cichocki N."/>
            <person name="Veneault-Fourrey C."/>
            <person name="LaButti K."/>
            <person name="Lindquist E.A."/>
            <person name="Lipzen A."/>
            <person name="Lundell T."/>
            <person name="Morin E."/>
            <person name="Murat C."/>
            <person name="Riley R."/>
            <person name="Ohm R."/>
            <person name="Sun H."/>
            <person name="Tunlid A."/>
            <person name="Henrissat B."/>
            <person name="Grigoriev I.V."/>
            <person name="Hibbett D.S."/>
            <person name="Martin F."/>
        </authorList>
    </citation>
    <scope>NUCLEOTIDE SEQUENCE [LARGE SCALE GENOMIC DNA]</scope>
    <source>
        <strain evidence="9">MAFF 305830</strain>
    </source>
</reference>
<keyword evidence="2" id="KW-0677">Repeat</keyword>
<protein>
    <recommendedName>
        <fullName evidence="7">RRM domain-containing protein</fullName>
    </recommendedName>
</protein>
<feature type="region of interest" description="Disordered" evidence="6">
    <location>
        <begin position="528"/>
        <end position="558"/>
    </location>
</feature>
<dbReference type="STRING" id="933852.A0A0C3A9M3"/>
<feature type="region of interest" description="Disordered" evidence="6">
    <location>
        <begin position="180"/>
        <end position="204"/>
    </location>
</feature>
<feature type="domain" description="RRM" evidence="7">
    <location>
        <begin position="559"/>
        <end position="646"/>
    </location>
</feature>
<keyword evidence="9" id="KW-1185">Reference proteome</keyword>
<dbReference type="SMART" id="SM00360">
    <property type="entry name" value="RRM"/>
    <property type="match status" value="5"/>
</dbReference>
<dbReference type="AlphaFoldDB" id="A0A0C3A9M3"/>
<dbReference type="OrthoDB" id="439639at2759"/>
<dbReference type="GO" id="GO:0003729">
    <property type="term" value="F:mRNA binding"/>
    <property type="evidence" value="ECO:0007669"/>
    <property type="project" value="TreeGrafter"/>
</dbReference>
<feature type="domain" description="RRM" evidence="7">
    <location>
        <begin position="676"/>
        <end position="753"/>
    </location>
</feature>
<dbReference type="HOGENOM" id="CLU_008479_0_0_1"/>
<keyword evidence="4" id="KW-0539">Nucleus</keyword>
<dbReference type="CDD" id="cd12320">
    <property type="entry name" value="RRM6_RBM19_RRM5_MRD1"/>
    <property type="match status" value="1"/>
</dbReference>
<evidence type="ECO:0000259" key="7">
    <source>
        <dbReference type="PROSITE" id="PS50102"/>
    </source>
</evidence>
<dbReference type="PANTHER" id="PTHR48039">
    <property type="entry name" value="RNA-BINDING MOTIF PROTEIN 14B"/>
    <property type="match status" value="1"/>
</dbReference>
<feature type="region of interest" description="Disordered" evidence="6">
    <location>
        <begin position="352"/>
        <end position="376"/>
    </location>
</feature>
<reference evidence="8 9" key="1">
    <citation type="submission" date="2014-04" db="EMBL/GenBank/DDBJ databases">
        <authorList>
            <consortium name="DOE Joint Genome Institute"/>
            <person name="Kuo A."/>
            <person name="Zuccaro A."/>
            <person name="Kohler A."/>
            <person name="Nagy L.G."/>
            <person name="Floudas D."/>
            <person name="Copeland A."/>
            <person name="Barry K.W."/>
            <person name="Cichocki N."/>
            <person name="Veneault-Fourrey C."/>
            <person name="LaButti K."/>
            <person name="Lindquist E.A."/>
            <person name="Lipzen A."/>
            <person name="Lundell T."/>
            <person name="Morin E."/>
            <person name="Murat C."/>
            <person name="Sun H."/>
            <person name="Tunlid A."/>
            <person name="Henrissat B."/>
            <person name="Grigoriev I.V."/>
            <person name="Hibbett D.S."/>
            <person name="Martin F."/>
            <person name="Nordberg H.P."/>
            <person name="Cantor M.N."/>
            <person name="Hua S.X."/>
        </authorList>
    </citation>
    <scope>NUCLEOTIDE SEQUENCE [LARGE SCALE GENOMIC DNA]</scope>
    <source>
        <strain evidence="8 9">MAFF 305830</strain>
    </source>
</reference>
<feature type="compositionally biased region" description="Basic residues" evidence="6">
    <location>
        <begin position="189"/>
        <end position="199"/>
    </location>
</feature>